<keyword evidence="8" id="KW-0411">Iron-sulfur</keyword>
<dbReference type="InterPro" id="IPR012675">
    <property type="entry name" value="Beta-grasp_dom_sf"/>
</dbReference>
<evidence type="ECO:0000256" key="3">
    <source>
        <dbReference type="ARBA" id="ARBA00022714"/>
    </source>
</evidence>
<accession>Q7DL05</accession>
<keyword evidence="7" id="KW-0408">Iron</keyword>
<keyword evidence="6" id="KW-0560">Oxidoreductase</keyword>
<dbReference type="InterPro" id="IPR017938">
    <property type="entry name" value="Riboflavin_synthase-like_b-brl"/>
</dbReference>
<reference evidence="11" key="1">
    <citation type="journal article" date="1997" name="Microbiology (Mosc.)">
        <title>Plasmid-encoded genes specifying aniline oxidation from Acinetobacter sp. strain YAA.</title>
        <authorList>
            <person name="Fujii T."/>
            <person name="Takeo M."/>
            <person name="Maeda Y."/>
        </authorList>
    </citation>
    <scope>NUCLEOTIDE SEQUENCE</scope>
    <source>
        <strain evidence="11">YAA</strain>
        <plasmid evidence="11">pYA1</plasmid>
    </source>
</reference>
<dbReference type="InterPro" id="IPR039261">
    <property type="entry name" value="FNR_nucleotide-bd"/>
</dbReference>
<keyword evidence="5" id="KW-0274">FAD</keyword>
<dbReference type="EMBL" id="AB008831">
    <property type="protein sequence ID" value="BAA23552.1"/>
    <property type="molecule type" value="Genomic_DNA"/>
</dbReference>
<evidence type="ECO:0000313" key="12">
    <source>
        <dbReference type="EMBL" id="BAA23552.1"/>
    </source>
</evidence>
<keyword evidence="2" id="KW-0285">Flavoprotein</keyword>
<comment type="cofactor">
    <cofactor evidence="1">
        <name>FAD</name>
        <dbReference type="ChEBI" id="CHEBI:57692"/>
    </cofactor>
</comment>
<dbReference type="PRINTS" id="PR00410">
    <property type="entry name" value="PHEHYDRXLASE"/>
</dbReference>
<dbReference type="InterPro" id="IPR001041">
    <property type="entry name" value="2Fe-2S_ferredoxin-type"/>
</dbReference>
<dbReference type="PROSITE" id="PS51384">
    <property type="entry name" value="FAD_FR"/>
    <property type="match status" value="1"/>
</dbReference>
<evidence type="ECO:0000256" key="8">
    <source>
        <dbReference type="ARBA" id="ARBA00023014"/>
    </source>
</evidence>
<evidence type="ECO:0000256" key="2">
    <source>
        <dbReference type="ARBA" id="ARBA00022630"/>
    </source>
</evidence>
<dbReference type="GO" id="GO:0046872">
    <property type="term" value="F:metal ion binding"/>
    <property type="evidence" value="ECO:0007669"/>
    <property type="project" value="UniProtKB-KW"/>
</dbReference>
<dbReference type="InterPro" id="IPR001433">
    <property type="entry name" value="OxRdtase_FAD/NAD-bd"/>
</dbReference>
<evidence type="ECO:0000259" key="9">
    <source>
        <dbReference type="PROSITE" id="PS51085"/>
    </source>
</evidence>
<proteinExistence type="predicted"/>
<dbReference type="CDD" id="cd06214">
    <property type="entry name" value="PA_degradation_oxidoreductase_like"/>
    <property type="match status" value="1"/>
</dbReference>
<reference evidence="12" key="4">
    <citation type="journal article" date="2007" name="Biosci. Biotechnol. Biochem.">
        <title>Purification and characterization of catechol 2,3-dioxygenase from the aniline degradation pathway of Acinetobacter sp. YAA and its mutant enzyme, which resists substrate inhibition.</title>
        <authorList>
            <person name="Takeo M."/>
            <person name="Nishimura M."/>
            <person name="Shirai M."/>
            <person name="Takahashi H."/>
            <person name="Negoro S."/>
        </authorList>
    </citation>
    <scope>NUCLEOTIDE SEQUENCE</scope>
    <source>
        <strain evidence="12">YAA</strain>
    </source>
</reference>
<dbReference type="Gene3D" id="2.40.30.10">
    <property type="entry name" value="Translation factors"/>
    <property type="match status" value="1"/>
</dbReference>
<evidence type="ECO:0000256" key="4">
    <source>
        <dbReference type="ARBA" id="ARBA00022723"/>
    </source>
</evidence>
<gene>
    <name evidence="12" type="primary">atdA5</name>
</gene>
<organism evidence="11">
    <name type="scientific">Acinetobacter sp. YAA</name>
    <dbReference type="NCBI Taxonomy" id="278934"/>
    <lineage>
        <taxon>Bacteria</taxon>
        <taxon>Pseudomonadati</taxon>
        <taxon>Pseudomonadota</taxon>
        <taxon>Gammaproteobacteria</taxon>
        <taxon>Moraxellales</taxon>
        <taxon>Moraxellaceae</taxon>
        <taxon>Acinetobacter</taxon>
    </lineage>
</organism>
<evidence type="ECO:0000256" key="6">
    <source>
        <dbReference type="ARBA" id="ARBA00023002"/>
    </source>
</evidence>
<evidence type="ECO:0000313" key="11">
    <source>
        <dbReference type="EMBL" id="BAA13014.1"/>
    </source>
</evidence>
<evidence type="ECO:0000256" key="7">
    <source>
        <dbReference type="ARBA" id="ARBA00023004"/>
    </source>
</evidence>
<reference evidence="11" key="2">
    <citation type="journal article" date="1998" name="J. Ferment. Bioeng.">
        <title>Sequence analysis of the genes encoding a multicomponent dioxygenase involved in oxidation of aniline and o-toluidine in Acinetobacter sp. strain YAA.</title>
        <authorList>
            <person name="Takeo M."/>
            <person name="Fujii T."/>
            <person name="Maeda Y."/>
        </authorList>
    </citation>
    <scope>NUCLEOTIDE SEQUENCE</scope>
    <source>
        <strain evidence="11">YAA</strain>
        <plasmid evidence="11">pYA1</plasmid>
    </source>
</reference>
<reference evidence="12" key="3">
    <citation type="journal article" date="1998" name="J. Ferment. Bioeng.">
        <title>Cloning and sequencing of a gene cluster for the meta-cleavage pathway of aniline degradation in Acinetobacter sp. strain YAA.</title>
        <authorList>
            <person name="Takeo M."/>
            <person name="Fujii T."/>
            <person name="Takenaka K."/>
            <person name="Maeda Y."/>
        </authorList>
    </citation>
    <scope>NUCLEOTIDE SEQUENCE</scope>
    <source>
        <strain evidence="12">YAA</strain>
    </source>
</reference>
<keyword evidence="11" id="KW-0614">Plasmid</keyword>
<dbReference type="Pfam" id="PF00111">
    <property type="entry name" value="Fer2"/>
    <property type="match status" value="1"/>
</dbReference>
<keyword evidence="11" id="KW-0223">Dioxygenase</keyword>
<dbReference type="AlphaFoldDB" id="Q44253"/>
<accession>Q44253</accession>
<dbReference type="SUPFAM" id="SSF54292">
    <property type="entry name" value="2Fe-2S ferredoxin-like"/>
    <property type="match status" value="1"/>
</dbReference>
<evidence type="ECO:0000259" key="10">
    <source>
        <dbReference type="PROSITE" id="PS51384"/>
    </source>
</evidence>
<keyword evidence="3" id="KW-0001">2Fe-2S</keyword>
<dbReference type="GO" id="GO:0051213">
    <property type="term" value="F:dioxygenase activity"/>
    <property type="evidence" value="ECO:0007669"/>
    <property type="project" value="UniProtKB-KW"/>
</dbReference>
<reference evidence="11" key="5">
    <citation type="journal article" date="2013" name="J. Bacteriol.">
        <title>Function of a glutamine synthetase-like protein in bacterial aniline oxidation via gamma-glutamylanilide.</title>
        <authorList>
            <person name="Takeo M."/>
            <person name="Ohara A."/>
            <person name="Sakae S."/>
            <person name="Okamoto Y."/>
            <person name="Kitamura C."/>
            <person name="Kato D."/>
            <person name="Negoro S."/>
        </authorList>
    </citation>
    <scope>NUCLEOTIDE SEQUENCE</scope>
    <source>
        <strain evidence="11">YAA</strain>
        <plasmid evidence="11">pYA1</plasmid>
    </source>
</reference>
<feature type="domain" description="2Fe-2S ferredoxin-type" evidence="9">
    <location>
        <begin position="247"/>
        <end position="336"/>
    </location>
</feature>
<dbReference type="CDD" id="cd00207">
    <property type="entry name" value="fer2"/>
    <property type="match status" value="1"/>
</dbReference>
<dbReference type="BioCyc" id="MetaCyc:MONOMER-15721"/>
<dbReference type="Pfam" id="PF00970">
    <property type="entry name" value="FAD_binding_6"/>
    <property type="match status" value="1"/>
</dbReference>
<dbReference type="SUPFAM" id="SSF63380">
    <property type="entry name" value="Riboflavin synthase domain-like"/>
    <property type="match status" value="1"/>
</dbReference>
<dbReference type="InterPro" id="IPR017927">
    <property type="entry name" value="FAD-bd_FR_type"/>
</dbReference>
<dbReference type="Gene3D" id="3.40.50.80">
    <property type="entry name" value="Nucleotide-binding domain of ferredoxin-NADP reductase (FNR) module"/>
    <property type="match status" value="1"/>
</dbReference>
<name>Q44253_9GAMM</name>
<dbReference type="InterPro" id="IPR036010">
    <property type="entry name" value="2Fe-2S_ferredoxin-like_sf"/>
</dbReference>
<dbReference type="GO" id="GO:0051537">
    <property type="term" value="F:2 iron, 2 sulfur cluster binding"/>
    <property type="evidence" value="ECO:0007669"/>
    <property type="project" value="UniProtKB-KW"/>
</dbReference>
<dbReference type="SUPFAM" id="SSF52343">
    <property type="entry name" value="Ferredoxin reductase-like, C-terminal NADP-linked domain"/>
    <property type="match status" value="1"/>
</dbReference>
<dbReference type="PANTHER" id="PTHR47354">
    <property type="entry name" value="NADH OXIDOREDUCTASE HCR"/>
    <property type="match status" value="1"/>
</dbReference>
<dbReference type="PROSITE" id="PS51085">
    <property type="entry name" value="2FE2S_FER_2"/>
    <property type="match status" value="1"/>
</dbReference>
<dbReference type="GO" id="GO:0050660">
    <property type="term" value="F:flavin adenine dinucleotide binding"/>
    <property type="evidence" value="ECO:0007669"/>
    <property type="project" value="TreeGrafter"/>
</dbReference>
<dbReference type="Gene3D" id="3.10.20.30">
    <property type="match status" value="1"/>
</dbReference>
<dbReference type="PANTHER" id="PTHR47354:SF8">
    <property type="entry name" value="1,2-PHENYLACETYL-COA EPOXIDASE, SUBUNIT E"/>
    <property type="match status" value="1"/>
</dbReference>
<protein>
    <submittedName>
        <fullName evidence="11">Aniline dioxygenase reductase component</fullName>
    </submittedName>
</protein>
<dbReference type="InterPro" id="IPR050415">
    <property type="entry name" value="MRET"/>
</dbReference>
<evidence type="ECO:0000256" key="1">
    <source>
        <dbReference type="ARBA" id="ARBA00001974"/>
    </source>
</evidence>
<sequence>MNTLKFRVIDKIAETKESFSFVLKPLDGVLAEHSPGKYLPIKIRTEKGLLFRSYSLSSSASANEDFKITVKRERGGRGSNWLCDNVKVGDFIETLPPAGSFHPQNWDRDFVFFAGGSGITPVISIIKTALNRHKNRIKLFYANSSESSIIFHKELKDLCLQFPDRLDIQFWLDDEKGIPTSIAFEQYIDDALEVEYFLCGPAPFMGGVENFLIESKVPPGLITKESFAGSVSDDNGDTVESSAEKDVTVNFMLNGIKNSVMCSEDDFILNEIIKAGINVPSSCCAGNCGSCMCLLVSGDVILESNTVLDASDEEDGWILACRSKPRSKNIEISFDQ</sequence>
<feature type="domain" description="FAD-binding FR-type" evidence="10">
    <location>
        <begin position="1"/>
        <end position="104"/>
    </location>
</feature>
<geneLocation type="plasmid" evidence="11">
    <name>pYA1</name>
</geneLocation>
<dbReference type="Pfam" id="PF00175">
    <property type="entry name" value="NAD_binding_1"/>
    <property type="match status" value="1"/>
</dbReference>
<dbReference type="InterPro" id="IPR008333">
    <property type="entry name" value="Cbr1-like_FAD-bd_dom"/>
</dbReference>
<evidence type="ECO:0000256" key="5">
    <source>
        <dbReference type="ARBA" id="ARBA00022827"/>
    </source>
</evidence>
<dbReference type="EMBL" id="D86080">
    <property type="protein sequence ID" value="BAA13014.1"/>
    <property type="molecule type" value="Genomic_DNA"/>
</dbReference>
<keyword evidence="4" id="KW-0479">Metal-binding</keyword>